<feature type="compositionally biased region" description="Polar residues" evidence="1">
    <location>
        <begin position="118"/>
        <end position="133"/>
    </location>
</feature>
<proteinExistence type="predicted"/>
<feature type="region of interest" description="Disordered" evidence="1">
    <location>
        <begin position="180"/>
        <end position="248"/>
    </location>
</feature>
<feature type="compositionally biased region" description="Basic and acidic residues" evidence="1">
    <location>
        <begin position="184"/>
        <end position="195"/>
    </location>
</feature>
<feature type="compositionally biased region" description="Basic and acidic residues" evidence="1">
    <location>
        <begin position="61"/>
        <end position="90"/>
    </location>
</feature>
<evidence type="ECO:0000313" key="3">
    <source>
        <dbReference type="Proteomes" id="UP001479436"/>
    </source>
</evidence>
<feature type="compositionally biased region" description="Low complexity" evidence="1">
    <location>
        <begin position="206"/>
        <end position="219"/>
    </location>
</feature>
<feature type="compositionally biased region" description="Polar residues" evidence="1">
    <location>
        <begin position="196"/>
        <end position="205"/>
    </location>
</feature>
<feature type="region of interest" description="Disordered" evidence="1">
    <location>
        <begin position="40"/>
        <end position="133"/>
    </location>
</feature>
<name>A0ABR2VS48_9FUNG</name>
<feature type="compositionally biased region" description="Polar residues" evidence="1">
    <location>
        <begin position="9"/>
        <end position="25"/>
    </location>
</feature>
<accession>A0ABR2VS48</accession>
<protein>
    <submittedName>
        <fullName evidence="2">Uncharacterized protein</fullName>
    </submittedName>
</protein>
<evidence type="ECO:0000256" key="1">
    <source>
        <dbReference type="SAM" id="MobiDB-lite"/>
    </source>
</evidence>
<sequence>MDRECLITEGNSSPTSSYMDGSPSSTISAFEIRFNKHRMNETKVEPLDPDSNQRKVPLPFQKRDKIRSSMEFDRCRKMDLNRTPSKDFRPTKPTKLAPMPSPSSTISSSDTESKHLETSMNNNNFGSVSSKKSSAIPFDEIVIPTVYKRMKMNGEVFGDESGEDRMALADIWYGQNQGSAYTDKTTDGKQSKTQDLESNQTANPHANSKSKPASSNATSDGDLGNSRIADNQSYKDQPSNIKPSGVYSKGCNSYSGELNEREAHLTKQQREIGSIEPQAIHLKNLRETMGSEKHTPNPSQADTRLAYSTGNIVKEAAHHRGEREQPMKTNSGCCVIL</sequence>
<comment type="caution">
    <text evidence="2">The sequence shown here is derived from an EMBL/GenBank/DDBJ whole genome shotgun (WGS) entry which is preliminary data.</text>
</comment>
<dbReference type="Proteomes" id="UP001479436">
    <property type="component" value="Unassembled WGS sequence"/>
</dbReference>
<dbReference type="EMBL" id="JASJQH010007976">
    <property type="protein sequence ID" value="KAK9696312.1"/>
    <property type="molecule type" value="Genomic_DNA"/>
</dbReference>
<gene>
    <name evidence="2" type="ORF">K7432_012529</name>
</gene>
<evidence type="ECO:0000313" key="2">
    <source>
        <dbReference type="EMBL" id="KAK9696312.1"/>
    </source>
</evidence>
<reference evidence="2 3" key="1">
    <citation type="submission" date="2023-04" db="EMBL/GenBank/DDBJ databases">
        <title>Genome of Basidiobolus ranarum AG-B5.</title>
        <authorList>
            <person name="Stajich J.E."/>
            <person name="Carter-House D."/>
            <person name="Gryganskyi A."/>
        </authorList>
    </citation>
    <scope>NUCLEOTIDE SEQUENCE [LARGE SCALE GENOMIC DNA]</scope>
    <source>
        <strain evidence="2 3">AG-B5</strain>
    </source>
</reference>
<feature type="region of interest" description="Disordered" evidence="1">
    <location>
        <begin position="1"/>
        <end position="25"/>
    </location>
</feature>
<keyword evidence="3" id="KW-1185">Reference proteome</keyword>
<organism evidence="2 3">
    <name type="scientific">Basidiobolus ranarum</name>
    <dbReference type="NCBI Taxonomy" id="34480"/>
    <lineage>
        <taxon>Eukaryota</taxon>
        <taxon>Fungi</taxon>
        <taxon>Fungi incertae sedis</taxon>
        <taxon>Zoopagomycota</taxon>
        <taxon>Entomophthoromycotina</taxon>
        <taxon>Basidiobolomycetes</taxon>
        <taxon>Basidiobolales</taxon>
        <taxon>Basidiobolaceae</taxon>
        <taxon>Basidiobolus</taxon>
    </lineage>
</organism>
<feature type="compositionally biased region" description="Polar residues" evidence="1">
    <location>
        <begin position="228"/>
        <end position="242"/>
    </location>
</feature>